<dbReference type="AlphaFoldDB" id="A0A9P8V9P0"/>
<evidence type="ECO:0000313" key="3">
    <source>
        <dbReference type="EMBL" id="KAH6685947.1"/>
    </source>
</evidence>
<dbReference type="SUPFAM" id="SSF48403">
    <property type="entry name" value="Ankyrin repeat"/>
    <property type="match status" value="1"/>
</dbReference>
<comment type="caution">
    <text evidence="3">The sequence shown here is derived from an EMBL/GenBank/DDBJ whole genome shotgun (WGS) entry which is preliminary data.</text>
</comment>
<sequence>MLYKTSRAEMHLKLIEAGADVNVVNARGEQVLHLMLSSPWMSSRFILDFLRQPQGREQAFSETASGYSALHYALYMLRPDICTELLLMGVSPQIKFQDESGPLSYIALQCLDKRIWQQKLSGHNHDPPWDSWGAKREAGHTEACLSLWEGFVAAGHDVDARDRLGCPPLFNFLRWIDPHAYHGSLRPLEAHLAAKPDGGRDGKRGSVSRGVGEAEPLNLVWFDTFFGTADLRATDNTGTTALHVVASLPGQFGAAKTFQCLVIKGGLDPLTEDHLGRSSLDVAAETGKEEVLELFRQRKG</sequence>
<organism evidence="3 4">
    <name type="scientific">Plectosphaerella plurivora</name>
    <dbReference type="NCBI Taxonomy" id="936078"/>
    <lineage>
        <taxon>Eukaryota</taxon>
        <taxon>Fungi</taxon>
        <taxon>Dikarya</taxon>
        <taxon>Ascomycota</taxon>
        <taxon>Pezizomycotina</taxon>
        <taxon>Sordariomycetes</taxon>
        <taxon>Hypocreomycetidae</taxon>
        <taxon>Glomerellales</taxon>
        <taxon>Plectosphaerellaceae</taxon>
        <taxon>Plectosphaerella</taxon>
    </lineage>
</organism>
<accession>A0A9P8V9P0</accession>
<dbReference type="PANTHER" id="PTHR24201:SF8">
    <property type="entry name" value="CYCLIN-DEPENDENT KINASE 4 INHIBITOR B"/>
    <property type="match status" value="1"/>
</dbReference>
<protein>
    <recommendedName>
        <fullName evidence="5">Ankyrin repeat protein</fullName>
    </recommendedName>
</protein>
<evidence type="ECO:0008006" key="5">
    <source>
        <dbReference type="Google" id="ProtNLM"/>
    </source>
</evidence>
<dbReference type="EMBL" id="JAGSXJ010000014">
    <property type="protein sequence ID" value="KAH6685947.1"/>
    <property type="molecule type" value="Genomic_DNA"/>
</dbReference>
<dbReference type="Gene3D" id="1.25.40.20">
    <property type="entry name" value="Ankyrin repeat-containing domain"/>
    <property type="match status" value="2"/>
</dbReference>
<dbReference type="GO" id="GO:0005634">
    <property type="term" value="C:nucleus"/>
    <property type="evidence" value="ECO:0007669"/>
    <property type="project" value="TreeGrafter"/>
</dbReference>
<dbReference type="InterPro" id="IPR050776">
    <property type="entry name" value="Ank_Repeat/CDKN_Inhibitor"/>
</dbReference>
<evidence type="ECO:0000256" key="1">
    <source>
        <dbReference type="ARBA" id="ARBA00022737"/>
    </source>
</evidence>
<keyword evidence="2" id="KW-0040">ANK repeat</keyword>
<keyword evidence="1" id="KW-0677">Repeat</keyword>
<keyword evidence="4" id="KW-1185">Reference proteome</keyword>
<dbReference type="PANTHER" id="PTHR24201">
    <property type="entry name" value="ANK_REP_REGION DOMAIN-CONTAINING PROTEIN"/>
    <property type="match status" value="1"/>
</dbReference>
<dbReference type="GO" id="GO:2000045">
    <property type="term" value="P:regulation of G1/S transition of mitotic cell cycle"/>
    <property type="evidence" value="ECO:0007669"/>
    <property type="project" value="TreeGrafter"/>
</dbReference>
<dbReference type="GO" id="GO:0004861">
    <property type="term" value="F:cyclin-dependent protein serine/threonine kinase inhibitor activity"/>
    <property type="evidence" value="ECO:0007669"/>
    <property type="project" value="TreeGrafter"/>
</dbReference>
<gene>
    <name evidence="3" type="ORF">F5X68DRAFT_209578</name>
</gene>
<dbReference type="GO" id="GO:0019901">
    <property type="term" value="F:protein kinase binding"/>
    <property type="evidence" value="ECO:0007669"/>
    <property type="project" value="TreeGrafter"/>
</dbReference>
<name>A0A9P8V9P0_9PEZI</name>
<evidence type="ECO:0000256" key="2">
    <source>
        <dbReference type="ARBA" id="ARBA00023043"/>
    </source>
</evidence>
<reference evidence="3" key="1">
    <citation type="journal article" date="2021" name="Nat. Commun.">
        <title>Genetic determinants of endophytism in the Arabidopsis root mycobiome.</title>
        <authorList>
            <person name="Mesny F."/>
            <person name="Miyauchi S."/>
            <person name="Thiergart T."/>
            <person name="Pickel B."/>
            <person name="Atanasova L."/>
            <person name="Karlsson M."/>
            <person name="Huettel B."/>
            <person name="Barry K.W."/>
            <person name="Haridas S."/>
            <person name="Chen C."/>
            <person name="Bauer D."/>
            <person name="Andreopoulos W."/>
            <person name="Pangilinan J."/>
            <person name="LaButti K."/>
            <person name="Riley R."/>
            <person name="Lipzen A."/>
            <person name="Clum A."/>
            <person name="Drula E."/>
            <person name="Henrissat B."/>
            <person name="Kohler A."/>
            <person name="Grigoriev I.V."/>
            <person name="Martin F.M."/>
            <person name="Hacquard S."/>
        </authorList>
    </citation>
    <scope>NUCLEOTIDE SEQUENCE</scope>
    <source>
        <strain evidence="3">MPI-SDFR-AT-0117</strain>
    </source>
</reference>
<evidence type="ECO:0000313" key="4">
    <source>
        <dbReference type="Proteomes" id="UP000770015"/>
    </source>
</evidence>
<proteinExistence type="predicted"/>
<dbReference type="GO" id="GO:0005737">
    <property type="term" value="C:cytoplasm"/>
    <property type="evidence" value="ECO:0007669"/>
    <property type="project" value="TreeGrafter"/>
</dbReference>
<dbReference type="OrthoDB" id="21416at2759"/>
<dbReference type="InterPro" id="IPR036770">
    <property type="entry name" value="Ankyrin_rpt-contain_sf"/>
</dbReference>
<dbReference type="Proteomes" id="UP000770015">
    <property type="component" value="Unassembled WGS sequence"/>
</dbReference>